<feature type="region of interest" description="Disordered" evidence="5">
    <location>
        <begin position="1"/>
        <end position="43"/>
    </location>
</feature>
<evidence type="ECO:0000259" key="6">
    <source>
        <dbReference type="PROSITE" id="PS50102"/>
    </source>
</evidence>
<comment type="caution">
    <text evidence="7">The sequence shown here is derived from an EMBL/GenBank/DDBJ whole genome shotgun (WGS) entry which is preliminary data.</text>
</comment>
<dbReference type="SUPFAM" id="SSF54928">
    <property type="entry name" value="RNA-binding domain, RBD"/>
    <property type="match status" value="1"/>
</dbReference>
<dbReference type="InterPro" id="IPR000504">
    <property type="entry name" value="RRM_dom"/>
</dbReference>
<dbReference type="Proteomes" id="UP001063166">
    <property type="component" value="Unassembled WGS sequence"/>
</dbReference>
<dbReference type="SMART" id="SM00360">
    <property type="entry name" value="RRM"/>
    <property type="match status" value="1"/>
</dbReference>
<evidence type="ECO:0000256" key="1">
    <source>
        <dbReference type="ARBA" id="ARBA00021141"/>
    </source>
</evidence>
<organism evidence="7 8">
    <name type="scientific">Lyophyllum shimeji</name>
    <name type="common">Hon-shimeji</name>
    <name type="synonym">Tricholoma shimeji</name>
    <dbReference type="NCBI Taxonomy" id="47721"/>
    <lineage>
        <taxon>Eukaryota</taxon>
        <taxon>Fungi</taxon>
        <taxon>Dikarya</taxon>
        <taxon>Basidiomycota</taxon>
        <taxon>Agaricomycotina</taxon>
        <taxon>Agaricomycetes</taxon>
        <taxon>Agaricomycetidae</taxon>
        <taxon>Agaricales</taxon>
        <taxon>Tricholomatineae</taxon>
        <taxon>Lyophyllaceae</taxon>
        <taxon>Lyophyllum</taxon>
    </lineage>
</organism>
<keyword evidence="2 4" id="KW-0694">RNA-binding</keyword>
<sequence>MDSLSIDQPSKSPSPQTNEHLSYPSTSTESTAEPSTAPAPRPRQLLKDRLYVGNLHPTVDEYTLLQIFSKFGKVTKLDFLFHKTGALKGKPRGYAFVEYGTNDEAAKALSMAHDKLLRGRKLVVTHAHQAPVEAGGAGASGVKRKSMMETGRPTTLSLLKTGAGTRHNETRDKIAMMEAKLRQMESTNPKPALIPGSSTSVRPDEASTPPPPTAGTLPHHASLPPKPPPPLPESLLALGQPKPKTTKPKTPLPSLPILPPSQSQSQSRLSLTTESAPAKSAKTTKLIGVKIKKPQVAPSDKG</sequence>
<dbReference type="CDD" id="cd12355">
    <property type="entry name" value="RRM_RBM18"/>
    <property type="match status" value="1"/>
</dbReference>
<feature type="compositionally biased region" description="Low complexity" evidence="5">
    <location>
        <begin position="233"/>
        <end position="243"/>
    </location>
</feature>
<dbReference type="InterPro" id="IPR035979">
    <property type="entry name" value="RBD_domain_sf"/>
</dbReference>
<evidence type="ECO:0000256" key="4">
    <source>
        <dbReference type="PROSITE-ProRule" id="PRU00176"/>
    </source>
</evidence>
<feature type="domain" description="RRM" evidence="6">
    <location>
        <begin position="48"/>
        <end position="129"/>
    </location>
</feature>
<evidence type="ECO:0000256" key="2">
    <source>
        <dbReference type="ARBA" id="ARBA00022884"/>
    </source>
</evidence>
<dbReference type="InterPro" id="IPR039157">
    <property type="entry name" value="RBM18_RRM"/>
</dbReference>
<feature type="compositionally biased region" description="Low complexity" evidence="5">
    <location>
        <begin position="24"/>
        <end position="38"/>
    </location>
</feature>
<dbReference type="InterPro" id="IPR052462">
    <property type="entry name" value="SLIRP/GR-RBP-like"/>
</dbReference>
<dbReference type="OrthoDB" id="6730379at2759"/>
<protein>
    <recommendedName>
        <fullName evidence="1">Probable RNA-binding protein 18</fullName>
    </recommendedName>
    <alternativeName>
        <fullName evidence="3">RNA-binding motif protein 18</fullName>
    </alternativeName>
</protein>
<evidence type="ECO:0000313" key="8">
    <source>
        <dbReference type="Proteomes" id="UP001063166"/>
    </source>
</evidence>
<feature type="compositionally biased region" description="Low complexity" evidence="5">
    <location>
        <begin position="260"/>
        <end position="273"/>
    </location>
</feature>
<dbReference type="PANTHER" id="PTHR48027">
    <property type="entry name" value="HETEROGENEOUS NUCLEAR RIBONUCLEOPROTEIN 87F-RELATED"/>
    <property type="match status" value="1"/>
</dbReference>
<reference evidence="7" key="1">
    <citation type="submission" date="2022-07" db="EMBL/GenBank/DDBJ databases">
        <title>The genome of Lyophyllum shimeji provides insight into the initial evolution of ectomycorrhizal fungal genome.</title>
        <authorList>
            <person name="Kobayashi Y."/>
            <person name="Shibata T."/>
            <person name="Hirakawa H."/>
            <person name="Shigenobu S."/>
            <person name="Nishiyama T."/>
            <person name="Yamada A."/>
            <person name="Hasebe M."/>
            <person name="Kawaguchi M."/>
        </authorList>
    </citation>
    <scope>NUCLEOTIDE SEQUENCE</scope>
    <source>
        <strain evidence="7">AT787</strain>
    </source>
</reference>
<dbReference type="Pfam" id="PF00076">
    <property type="entry name" value="RRM_1"/>
    <property type="match status" value="1"/>
</dbReference>
<dbReference type="GO" id="GO:0003723">
    <property type="term" value="F:RNA binding"/>
    <property type="evidence" value="ECO:0007669"/>
    <property type="project" value="UniProtKB-UniRule"/>
</dbReference>
<feature type="region of interest" description="Disordered" evidence="5">
    <location>
        <begin position="183"/>
        <end position="286"/>
    </location>
</feature>
<evidence type="ECO:0000256" key="5">
    <source>
        <dbReference type="SAM" id="MobiDB-lite"/>
    </source>
</evidence>
<dbReference type="InterPro" id="IPR012677">
    <property type="entry name" value="Nucleotide-bd_a/b_plait_sf"/>
</dbReference>
<feature type="compositionally biased region" description="Polar residues" evidence="5">
    <location>
        <begin position="1"/>
        <end position="20"/>
    </location>
</feature>
<dbReference type="PROSITE" id="PS50102">
    <property type="entry name" value="RRM"/>
    <property type="match status" value="1"/>
</dbReference>
<dbReference type="EMBL" id="BRPK01000009">
    <property type="protein sequence ID" value="GLB41074.1"/>
    <property type="molecule type" value="Genomic_DNA"/>
</dbReference>
<proteinExistence type="predicted"/>
<feature type="compositionally biased region" description="Pro residues" evidence="5">
    <location>
        <begin position="250"/>
        <end position="259"/>
    </location>
</feature>
<name>A0A9P3PT39_LYOSH</name>
<gene>
    <name evidence="7" type="ORF">LshimejAT787_0902890</name>
</gene>
<dbReference type="Gene3D" id="3.30.70.330">
    <property type="match status" value="1"/>
</dbReference>
<dbReference type="AlphaFoldDB" id="A0A9P3PT39"/>
<accession>A0A9P3PT39</accession>
<keyword evidence="8" id="KW-1185">Reference proteome</keyword>
<evidence type="ECO:0000313" key="7">
    <source>
        <dbReference type="EMBL" id="GLB41074.1"/>
    </source>
</evidence>
<evidence type="ECO:0000256" key="3">
    <source>
        <dbReference type="ARBA" id="ARBA00030780"/>
    </source>
</evidence>